<feature type="compositionally biased region" description="Polar residues" evidence="1">
    <location>
        <begin position="1"/>
        <end position="11"/>
    </location>
</feature>
<accession>A0A222G3D8</accession>
<keyword evidence="5" id="KW-1185">Reference proteome</keyword>
<dbReference type="EMBL" id="CP020465">
    <property type="protein sequence ID" value="ASP46309.1"/>
    <property type="molecule type" value="Genomic_DNA"/>
</dbReference>
<dbReference type="KEGG" id="cber:B5D82_06225"/>
<dbReference type="Pfam" id="PF03235">
    <property type="entry name" value="GmrSD_N"/>
    <property type="match status" value="1"/>
</dbReference>
<proteinExistence type="predicted"/>
<sequence length="404" mass="47396">MESTTSNTPQVSEEEFEEEFEEEILEPFDPDKISIEQRVVSMDAIKRRLNQGTIRLSPDFQRNEVWDETRRSQLIESIMLKIPLPMFYVAANEQGEWEVVDGLQRLSTIRDFLLLNPVTNLPLKLDKLEFLQKKFGGMTFNKMESDPTCQRVINTIMETELRFTVINPGTPEDVKRNIFKRINTGGLPLTTQEIRHALYQGNSTKLLQHLMGSQYFIRAINSKINDKRMATRELILRFVAFYIFEKNDYKMNLDKWLSDAMRVINLFPELDEKKLSKVFTDGSAPKIKHHSIEDIRYKFELAMYRAKELFGDHAFRKSTIHDNKKSPINKALFECWSNILSGLSDDEFSKLLEHKADFTYSYKEYLLNEDVLNSISRHASQAIRGVNYRYEVFENLVKHYLDIS</sequence>
<evidence type="ECO:0000256" key="1">
    <source>
        <dbReference type="SAM" id="MobiDB-lite"/>
    </source>
</evidence>
<evidence type="ECO:0000259" key="2">
    <source>
        <dbReference type="Pfam" id="PF03235"/>
    </source>
</evidence>
<feature type="compositionally biased region" description="Acidic residues" evidence="1">
    <location>
        <begin position="12"/>
        <end position="22"/>
    </location>
</feature>
<name>A0A222G3D8_9GAMM</name>
<dbReference type="KEGG" id="cber:B5D82_00075"/>
<dbReference type="EMBL" id="CP020465">
    <property type="protein sequence ID" value="ASP47390.1"/>
    <property type="molecule type" value="Genomic_DNA"/>
</dbReference>
<dbReference type="OrthoDB" id="8094406at2"/>
<dbReference type="RefSeq" id="WP_081148187.1">
    <property type="nucleotide sequence ID" value="NZ_CP020465.1"/>
</dbReference>
<organism evidence="3 5">
    <name type="scientific">Cognaticolwellia beringensis</name>
    <dbReference type="NCBI Taxonomy" id="1967665"/>
    <lineage>
        <taxon>Bacteria</taxon>
        <taxon>Pseudomonadati</taxon>
        <taxon>Pseudomonadota</taxon>
        <taxon>Gammaproteobacteria</taxon>
        <taxon>Alteromonadales</taxon>
        <taxon>Colwelliaceae</taxon>
        <taxon>Cognaticolwellia</taxon>
    </lineage>
</organism>
<dbReference type="Proteomes" id="UP000202259">
    <property type="component" value="Chromosome"/>
</dbReference>
<evidence type="ECO:0000313" key="4">
    <source>
        <dbReference type="EMBL" id="ASP47390.1"/>
    </source>
</evidence>
<dbReference type="AlphaFoldDB" id="A0A222G3D8"/>
<dbReference type="InterPro" id="IPR004919">
    <property type="entry name" value="GmrSD_N"/>
</dbReference>
<dbReference type="PANTHER" id="PTHR39639:SF1">
    <property type="entry name" value="DUF262 DOMAIN-CONTAINING PROTEIN"/>
    <property type="match status" value="1"/>
</dbReference>
<feature type="region of interest" description="Disordered" evidence="1">
    <location>
        <begin position="1"/>
        <end position="22"/>
    </location>
</feature>
<dbReference type="PANTHER" id="PTHR39639">
    <property type="entry name" value="CHROMOSOME 16, WHOLE GENOME SHOTGUN SEQUENCE"/>
    <property type="match status" value="1"/>
</dbReference>
<reference evidence="3 5" key="1">
    <citation type="submission" date="2017-08" db="EMBL/GenBank/DDBJ databases">
        <title>Complete genome of Colwellia sp. NB097-1, a psychrophile bacterium ioslated from Bering Sea.</title>
        <authorList>
            <person name="Chen X."/>
        </authorList>
    </citation>
    <scope>NUCLEOTIDE SEQUENCE [LARGE SCALE GENOMIC DNA]</scope>
    <source>
        <strain evidence="3 5">NB097-1</strain>
    </source>
</reference>
<gene>
    <name evidence="3" type="ORF">B5D82_00075</name>
    <name evidence="4" type="ORF">B5D82_06225</name>
</gene>
<protein>
    <submittedName>
        <fullName evidence="3">DUF262 domain-containing protein</fullName>
    </submittedName>
</protein>
<feature type="domain" description="GmrSD restriction endonucleases N-terminal" evidence="2">
    <location>
        <begin position="50"/>
        <end position="199"/>
    </location>
</feature>
<evidence type="ECO:0000313" key="5">
    <source>
        <dbReference type="Proteomes" id="UP000202259"/>
    </source>
</evidence>
<evidence type="ECO:0000313" key="3">
    <source>
        <dbReference type="EMBL" id="ASP46309.1"/>
    </source>
</evidence>